<dbReference type="SUPFAM" id="SSF57889">
    <property type="entry name" value="Cysteine-rich domain"/>
    <property type="match status" value="1"/>
</dbReference>
<evidence type="ECO:0000256" key="6">
    <source>
        <dbReference type="SAM" id="MobiDB-lite"/>
    </source>
</evidence>
<evidence type="ECO:0000256" key="3">
    <source>
        <dbReference type="ARBA" id="ARBA00022771"/>
    </source>
</evidence>
<proteinExistence type="inferred from homology"/>
<dbReference type="SMART" id="SM01175">
    <property type="entry name" value="DUF4206"/>
    <property type="match status" value="1"/>
</dbReference>
<keyword evidence="1" id="KW-0479">Metal-binding</keyword>
<feature type="domain" description="Phorbol-ester/DAG-type" evidence="7">
    <location>
        <begin position="113"/>
        <end position="167"/>
    </location>
</feature>
<name>A0ABN7BES1_9HEMI</name>
<dbReference type="Proteomes" id="UP001307889">
    <property type="component" value="Chromosome 14"/>
</dbReference>
<evidence type="ECO:0000259" key="7">
    <source>
        <dbReference type="PROSITE" id="PS50081"/>
    </source>
</evidence>
<keyword evidence="9" id="KW-1185">Reference proteome</keyword>
<dbReference type="PANTHER" id="PTHR12326:SF3">
    <property type="entry name" value="DIFFERENTIALLY EXPRESSED IN FDCP 8 HOMOLOG"/>
    <property type="match status" value="1"/>
</dbReference>
<evidence type="ECO:0000256" key="1">
    <source>
        <dbReference type="ARBA" id="ARBA00022723"/>
    </source>
</evidence>
<dbReference type="SMART" id="SM00109">
    <property type="entry name" value="C1"/>
    <property type="match status" value="1"/>
</dbReference>
<dbReference type="InterPro" id="IPR002219">
    <property type="entry name" value="PKC_DAG/PE"/>
</dbReference>
<comment type="similarity">
    <text evidence="5">Belongs to the DEF8 family.</text>
</comment>
<evidence type="ECO:0000313" key="9">
    <source>
        <dbReference type="Proteomes" id="UP001307889"/>
    </source>
</evidence>
<evidence type="ECO:0000256" key="5">
    <source>
        <dbReference type="ARBA" id="ARBA00029450"/>
    </source>
</evidence>
<dbReference type="Gene3D" id="3.30.60.20">
    <property type="match status" value="1"/>
</dbReference>
<dbReference type="InterPro" id="IPR036280">
    <property type="entry name" value="Multihaem_cyt_sf"/>
</dbReference>
<keyword evidence="2" id="KW-0677">Repeat</keyword>
<dbReference type="InterPro" id="IPR046349">
    <property type="entry name" value="C1-like_sf"/>
</dbReference>
<keyword evidence="4" id="KW-0862">Zinc</keyword>
<keyword evidence="3" id="KW-0863">Zinc-finger</keyword>
<dbReference type="InterPro" id="IPR047983">
    <property type="entry name" value="DEF8_C1"/>
</dbReference>
<dbReference type="InterPro" id="IPR025258">
    <property type="entry name" value="RH_dom"/>
</dbReference>
<protein>
    <submittedName>
        <fullName evidence="8">DUF4206</fullName>
    </submittedName>
</protein>
<feature type="region of interest" description="Disordered" evidence="6">
    <location>
        <begin position="1"/>
        <end position="27"/>
    </location>
</feature>
<accession>A0ABN7BES1</accession>
<evidence type="ECO:0000313" key="8">
    <source>
        <dbReference type="EMBL" id="BET02350.1"/>
    </source>
</evidence>
<evidence type="ECO:0000256" key="2">
    <source>
        <dbReference type="ARBA" id="ARBA00022737"/>
    </source>
</evidence>
<dbReference type="Pfam" id="PF13901">
    <property type="entry name" value="RH_dom"/>
    <property type="match status" value="1"/>
</dbReference>
<evidence type="ECO:0000256" key="4">
    <source>
        <dbReference type="ARBA" id="ARBA00022833"/>
    </source>
</evidence>
<organism evidence="8 9">
    <name type="scientific">Nesidiocoris tenuis</name>
    <dbReference type="NCBI Taxonomy" id="355587"/>
    <lineage>
        <taxon>Eukaryota</taxon>
        <taxon>Metazoa</taxon>
        <taxon>Ecdysozoa</taxon>
        <taxon>Arthropoda</taxon>
        <taxon>Hexapoda</taxon>
        <taxon>Insecta</taxon>
        <taxon>Pterygota</taxon>
        <taxon>Neoptera</taxon>
        <taxon>Paraneoptera</taxon>
        <taxon>Hemiptera</taxon>
        <taxon>Heteroptera</taxon>
        <taxon>Panheteroptera</taxon>
        <taxon>Cimicomorpha</taxon>
        <taxon>Miridae</taxon>
        <taxon>Dicyphina</taxon>
        <taxon>Nesidiocoris</taxon>
    </lineage>
</organism>
<reference evidence="8 9" key="1">
    <citation type="submission" date="2023-09" db="EMBL/GenBank/DDBJ databases">
        <title>Nesidiocoris tenuis whole genome shotgun sequence.</title>
        <authorList>
            <person name="Shibata T."/>
            <person name="Shimoda M."/>
            <person name="Kobayashi T."/>
            <person name="Uehara T."/>
        </authorList>
    </citation>
    <scope>NUCLEOTIDE SEQUENCE [LARGE SCALE GENOMIC DNA]</scope>
    <source>
        <strain evidence="8 9">Japan</strain>
    </source>
</reference>
<dbReference type="EMBL" id="AP028922">
    <property type="protein sequence ID" value="BET02350.1"/>
    <property type="molecule type" value="Genomic_DNA"/>
</dbReference>
<dbReference type="PROSITE" id="PS50081">
    <property type="entry name" value="ZF_DAG_PE_2"/>
    <property type="match status" value="1"/>
</dbReference>
<gene>
    <name evidence="8" type="ORF">NTJ_15168</name>
</gene>
<sequence length="430" mass="49509">MEFPDASGLTPSPSPDGLSGDELSDSSPLPSNFINAENYITIKEGCQSAFTIEELSEAIARCKKLVLESEQCSEERKWFVRRLIELRHRLEQTKENASSKSSPEIEESFVRLGHNLKIQSPPVPSTKKVYCDFCCGSIWNVVQSFYRCIDCRYKCHEKCARLFHRICPILTLSENPRYEDRICPEEGLDKQGYRCAECQTRISFTISKGYLGNPFSSANSSLEARKCDYTGKYYCQNCHWGTLSYVPARIVHNWEFEPQPVCRAAYQLIKMSRSRPIIQLDSKLYSLIDDLATIKKMREELMRMKCYIATCRLSQETGLFKELEWGKNLIHNKEYLSLDDLLSIKNGTLIAKIEAIHNRLQTHIKETCEVCKGRAFICLKCPSPEPIFPFDLNIYVCPQCQNVQHKHCWLKQNDCPKCVRRLKAQAEANC</sequence>
<dbReference type="SUPFAM" id="SSF48695">
    <property type="entry name" value="Multiheme cytochromes"/>
    <property type="match status" value="1"/>
</dbReference>
<dbReference type="CDD" id="cd20819">
    <property type="entry name" value="C1_DEF8"/>
    <property type="match status" value="1"/>
</dbReference>
<dbReference type="InterPro" id="IPR051366">
    <property type="entry name" value="DEF8"/>
</dbReference>
<dbReference type="PANTHER" id="PTHR12326">
    <property type="entry name" value="PLECKSTRIN HOMOLOGY DOMAIN CONTAINING PROTEIN"/>
    <property type="match status" value="1"/>
</dbReference>
<feature type="compositionally biased region" description="Low complexity" evidence="6">
    <location>
        <begin position="15"/>
        <end position="27"/>
    </location>
</feature>